<dbReference type="Proteomes" id="UP000789831">
    <property type="component" value="Unassembled WGS sequence"/>
</dbReference>
<dbReference type="GO" id="GO:0005829">
    <property type="term" value="C:cytosol"/>
    <property type="evidence" value="ECO:0007669"/>
    <property type="project" value="TreeGrafter"/>
</dbReference>
<keyword evidence="4" id="KW-1185">Reference proteome</keyword>
<feature type="domain" description="Thiamine-binding protein" evidence="2">
    <location>
        <begin position="16"/>
        <end position="101"/>
    </location>
</feature>
<evidence type="ECO:0000313" key="4">
    <source>
        <dbReference type="Proteomes" id="UP000789831"/>
    </source>
</evidence>
<evidence type="ECO:0000313" key="3">
    <source>
        <dbReference type="EMBL" id="CAG8573645.1"/>
    </source>
</evidence>
<dbReference type="OrthoDB" id="5587367at2759"/>
<dbReference type="Pfam" id="PF01910">
    <property type="entry name" value="Thiamine_BP"/>
    <property type="match status" value="1"/>
</dbReference>
<dbReference type="PANTHER" id="PTHR33777">
    <property type="entry name" value="UPF0045 PROTEIN ECM15"/>
    <property type="match status" value="1"/>
</dbReference>
<name>A0A9N9FZB0_9GLOM</name>
<comment type="caution">
    <text evidence="3">The sequence shown here is derived from an EMBL/GenBank/DDBJ whole genome shotgun (WGS) entry which is preliminary data.</text>
</comment>
<accession>A0A9N9FZB0</accession>
<dbReference type="Gene3D" id="3.30.70.930">
    <property type="match status" value="1"/>
</dbReference>
<sequence>MTSQQKVTEDAHILGDFSVTPIGVGISTSNYIAETQKVLKESGLNYKLHASGTNIEGRWDDVVSTIRKCVDRLHEMGVSRVDTNIRINTRTDKKLTLEDSIRITGEINDTDTYQYNLASNKRDVYLAADLVLPEVVYRIPKYIDTVIKQQLGEEPLNWTDNVYEWENYDEKVGPI</sequence>
<dbReference type="PANTHER" id="PTHR33777:SF1">
    <property type="entry name" value="UPF0045 PROTEIN ECM15"/>
    <property type="match status" value="1"/>
</dbReference>
<dbReference type="InterPro" id="IPR002767">
    <property type="entry name" value="Thiamine_BP"/>
</dbReference>
<evidence type="ECO:0000259" key="2">
    <source>
        <dbReference type="Pfam" id="PF01910"/>
    </source>
</evidence>
<reference evidence="3" key="1">
    <citation type="submission" date="2021-06" db="EMBL/GenBank/DDBJ databases">
        <authorList>
            <person name="Kallberg Y."/>
            <person name="Tangrot J."/>
            <person name="Rosling A."/>
        </authorList>
    </citation>
    <scope>NUCLEOTIDE SEQUENCE</scope>
    <source>
        <strain evidence="3">MT106</strain>
    </source>
</reference>
<evidence type="ECO:0000256" key="1">
    <source>
        <dbReference type="ARBA" id="ARBA00010272"/>
    </source>
</evidence>
<protein>
    <submittedName>
        <fullName evidence="3">5406_t:CDS:1</fullName>
    </submittedName>
</protein>
<dbReference type="InterPro" id="IPR029756">
    <property type="entry name" value="MTH1187/YkoF-like"/>
</dbReference>
<dbReference type="NCBIfam" id="TIGR00106">
    <property type="entry name" value="MTH1187 family thiamine-binding protein"/>
    <property type="match status" value="1"/>
</dbReference>
<organism evidence="3 4">
    <name type="scientific">Ambispora gerdemannii</name>
    <dbReference type="NCBI Taxonomy" id="144530"/>
    <lineage>
        <taxon>Eukaryota</taxon>
        <taxon>Fungi</taxon>
        <taxon>Fungi incertae sedis</taxon>
        <taxon>Mucoromycota</taxon>
        <taxon>Glomeromycotina</taxon>
        <taxon>Glomeromycetes</taxon>
        <taxon>Archaeosporales</taxon>
        <taxon>Ambisporaceae</taxon>
        <taxon>Ambispora</taxon>
    </lineage>
</organism>
<gene>
    <name evidence="3" type="ORF">AGERDE_LOCUS7764</name>
</gene>
<dbReference type="SUPFAM" id="SSF89957">
    <property type="entry name" value="MTH1187/YkoF-like"/>
    <property type="match status" value="1"/>
</dbReference>
<dbReference type="InterPro" id="IPR051614">
    <property type="entry name" value="UPF0045_domain"/>
</dbReference>
<comment type="similarity">
    <text evidence="1">Belongs to the UPF0045 family.</text>
</comment>
<proteinExistence type="inferred from homology"/>
<dbReference type="EMBL" id="CAJVPL010001490">
    <property type="protein sequence ID" value="CAG8573645.1"/>
    <property type="molecule type" value="Genomic_DNA"/>
</dbReference>
<dbReference type="AlphaFoldDB" id="A0A9N9FZB0"/>